<feature type="region of interest" description="Disordered" evidence="1">
    <location>
        <begin position="42"/>
        <end position="78"/>
    </location>
</feature>
<feature type="non-terminal residue" evidence="2">
    <location>
        <position position="1"/>
    </location>
</feature>
<evidence type="ECO:0000313" key="3">
    <source>
        <dbReference type="Proteomes" id="UP001432027"/>
    </source>
</evidence>
<evidence type="ECO:0000313" key="2">
    <source>
        <dbReference type="EMBL" id="GMS97087.1"/>
    </source>
</evidence>
<keyword evidence="3" id="KW-1185">Reference proteome</keyword>
<sequence length="91" mass="10344">RLQKHHVNGSQDDLGTKLLLVLSSAEVEALFVRIEVNCLYSSTPPSHPQKRLRARSPLIQPIRSQRNRRKRGNDGPVSCQTSYCTRCRFGN</sequence>
<accession>A0AAV5TS81</accession>
<organism evidence="2 3">
    <name type="scientific">Pristionchus entomophagus</name>
    <dbReference type="NCBI Taxonomy" id="358040"/>
    <lineage>
        <taxon>Eukaryota</taxon>
        <taxon>Metazoa</taxon>
        <taxon>Ecdysozoa</taxon>
        <taxon>Nematoda</taxon>
        <taxon>Chromadorea</taxon>
        <taxon>Rhabditida</taxon>
        <taxon>Rhabditina</taxon>
        <taxon>Diplogasteromorpha</taxon>
        <taxon>Diplogasteroidea</taxon>
        <taxon>Neodiplogasteridae</taxon>
        <taxon>Pristionchus</taxon>
    </lineage>
</organism>
<evidence type="ECO:0000256" key="1">
    <source>
        <dbReference type="SAM" id="MobiDB-lite"/>
    </source>
</evidence>
<reference evidence="2" key="1">
    <citation type="submission" date="2023-10" db="EMBL/GenBank/DDBJ databases">
        <title>Genome assembly of Pristionchus species.</title>
        <authorList>
            <person name="Yoshida K."/>
            <person name="Sommer R.J."/>
        </authorList>
    </citation>
    <scope>NUCLEOTIDE SEQUENCE</scope>
    <source>
        <strain evidence="2">RS0144</strain>
    </source>
</reference>
<comment type="caution">
    <text evidence="2">The sequence shown here is derived from an EMBL/GenBank/DDBJ whole genome shotgun (WGS) entry which is preliminary data.</text>
</comment>
<dbReference type="AlphaFoldDB" id="A0AAV5TS81"/>
<dbReference type="EMBL" id="BTSX01000004">
    <property type="protein sequence ID" value="GMS97087.1"/>
    <property type="molecule type" value="Genomic_DNA"/>
</dbReference>
<feature type="non-terminal residue" evidence="2">
    <location>
        <position position="91"/>
    </location>
</feature>
<protein>
    <submittedName>
        <fullName evidence="2">Uncharacterized protein</fullName>
    </submittedName>
</protein>
<proteinExistence type="predicted"/>
<dbReference type="Proteomes" id="UP001432027">
    <property type="component" value="Unassembled WGS sequence"/>
</dbReference>
<name>A0AAV5TS81_9BILA</name>
<gene>
    <name evidence="2" type="ORF">PENTCL1PPCAC_19262</name>
</gene>